<organism evidence="3 4">
    <name type="scientific">Leuconostoc holzapfelii</name>
    <dbReference type="NCBI Taxonomy" id="434464"/>
    <lineage>
        <taxon>Bacteria</taxon>
        <taxon>Bacillati</taxon>
        <taxon>Bacillota</taxon>
        <taxon>Bacilli</taxon>
        <taxon>Lactobacillales</taxon>
        <taxon>Lactobacillaceae</taxon>
        <taxon>Leuconostoc</taxon>
    </lineage>
</organism>
<comment type="caution">
    <text evidence="3">The sequence shown here is derived from an EMBL/GenBank/DDBJ whole genome shotgun (WGS) entry which is preliminary data.</text>
</comment>
<evidence type="ECO:0000313" key="4">
    <source>
        <dbReference type="Proteomes" id="UP001525857"/>
    </source>
</evidence>
<dbReference type="Pfam" id="PF07963">
    <property type="entry name" value="N_methyl"/>
    <property type="match status" value="1"/>
</dbReference>
<evidence type="ECO:0008006" key="5">
    <source>
        <dbReference type="Google" id="ProtNLM"/>
    </source>
</evidence>
<proteinExistence type="predicted"/>
<evidence type="ECO:0000313" key="3">
    <source>
        <dbReference type="EMBL" id="MCT8388789.1"/>
    </source>
</evidence>
<dbReference type="EMBL" id="QVOV01000002">
    <property type="protein sequence ID" value="MCT8388789.1"/>
    <property type="molecule type" value="Genomic_DNA"/>
</dbReference>
<accession>A0ABT2NTT9</accession>
<sequence>MLMLKNKVQAFTLLEALIALGVLGLVFATIQCMLPSFRTQAPMPLDASLRAVTYQLTAQKYTSVAVLPHQLQLKSHDGKNMTLEVVKRRLQLSGESAGQIILIPEVQDFDVQDHEAYLQLEVLGENKQRATEALYLPRAP</sequence>
<keyword evidence="4" id="KW-1185">Reference proteome</keyword>
<keyword evidence="2" id="KW-0178">Competence</keyword>
<comment type="subcellular location">
    <subcellularLocation>
        <location evidence="1">Cell surface</location>
    </subcellularLocation>
</comment>
<evidence type="ECO:0000256" key="2">
    <source>
        <dbReference type="ARBA" id="ARBA00023287"/>
    </source>
</evidence>
<name>A0ABT2NTT9_9LACO</name>
<reference evidence="3 4" key="1">
    <citation type="submission" date="2018-08" db="EMBL/GenBank/DDBJ databases">
        <title>Draft genome sequences of Leuconostoc spp. and Weissella spp. with biocontrol potential.</title>
        <authorList>
            <person name="Lo R."/>
            <person name="Ho V.T.T."/>
            <person name="Turner M.S."/>
        </authorList>
    </citation>
    <scope>NUCLEOTIDE SEQUENCE [LARGE SCALE GENOMIC DNA]</scope>
    <source>
        <strain evidence="3 4">733</strain>
    </source>
</reference>
<dbReference type="InterPro" id="IPR012902">
    <property type="entry name" value="N_methyl_site"/>
</dbReference>
<protein>
    <recommendedName>
        <fullName evidence="5">Prepilin-type N-terminal cleavage/methylation domain-containing protein</fullName>
    </recommendedName>
</protein>
<evidence type="ECO:0000256" key="1">
    <source>
        <dbReference type="ARBA" id="ARBA00004241"/>
    </source>
</evidence>
<dbReference type="Proteomes" id="UP001525857">
    <property type="component" value="Unassembled WGS sequence"/>
</dbReference>
<gene>
    <name evidence="3" type="ORF">D0501_01545</name>
</gene>